<keyword evidence="7" id="KW-1185">Reference proteome</keyword>
<dbReference type="Proteomes" id="UP001642540">
    <property type="component" value="Unassembled WGS sequence"/>
</dbReference>
<dbReference type="InterPro" id="IPR050127">
    <property type="entry name" value="Serine_Proteases_S1"/>
</dbReference>
<evidence type="ECO:0000259" key="5">
    <source>
        <dbReference type="PROSITE" id="PS50240"/>
    </source>
</evidence>
<name>A0ABP1RVI8_9HEXA</name>
<feature type="signal peptide" evidence="4">
    <location>
        <begin position="1"/>
        <end position="18"/>
    </location>
</feature>
<accession>A0ABP1RVI8</accession>
<protein>
    <recommendedName>
        <fullName evidence="5">Peptidase S1 domain-containing protein</fullName>
    </recommendedName>
</protein>
<organism evidence="6 7">
    <name type="scientific">Orchesella dallaii</name>
    <dbReference type="NCBI Taxonomy" id="48710"/>
    <lineage>
        <taxon>Eukaryota</taxon>
        <taxon>Metazoa</taxon>
        <taxon>Ecdysozoa</taxon>
        <taxon>Arthropoda</taxon>
        <taxon>Hexapoda</taxon>
        <taxon>Collembola</taxon>
        <taxon>Entomobryomorpha</taxon>
        <taxon>Entomobryoidea</taxon>
        <taxon>Orchesellidae</taxon>
        <taxon>Orchesellinae</taxon>
        <taxon>Orchesella</taxon>
    </lineage>
</organism>
<dbReference type="Gene3D" id="2.40.10.10">
    <property type="entry name" value="Trypsin-like serine proteases"/>
    <property type="match status" value="2"/>
</dbReference>
<dbReference type="PANTHER" id="PTHR24264">
    <property type="entry name" value="TRYPSIN-RELATED"/>
    <property type="match status" value="1"/>
</dbReference>
<gene>
    <name evidence="6" type="ORF">ODALV1_LOCUS26559</name>
</gene>
<reference evidence="6 7" key="1">
    <citation type="submission" date="2024-08" db="EMBL/GenBank/DDBJ databases">
        <authorList>
            <person name="Cucini C."/>
            <person name="Frati F."/>
        </authorList>
    </citation>
    <scope>NUCLEOTIDE SEQUENCE [LARGE SCALE GENOMIC DNA]</scope>
</reference>
<dbReference type="Pfam" id="PF00089">
    <property type="entry name" value="Trypsin"/>
    <property type="match status" value="1"/>
</dbReference>
<dbReference type="InterPro" id="IPR001314">
    <property type="entry name" value="Peptidase_S1A"/>
</dbReference>
<dbReference type="InterPro" id="IPR009003">
    <property type="entry name" value="Peptidase_S1_PA"/>
</dbReference>
<keyword evidence="1" id="KW-0645">Protease</keyword>
<proteinExistence type="predicted"/>
<dbReference type="PROSITE" id="PS00134">
    <property type="entry name" value="TRYPSIN_HIS"/>
    <property type="match status" value="1"/>
</dbReference>
<dbReference type="PROSITE" id="PS50240">
    <property type="entry name" value="TRYPSIN_DOM"/>
    <property type="match status" value="1"/>
</dbReference>
<feature type="domain" description="Peptidase S1" evidence="5">
    <location>
        <begin position="36"/>
        <end position="268"/>
    </location>
</feature>
<dbReference type="SMART" id="SM00020">
    <property type="entry name" value="Tryp_SPc"/>
    <property type="match status" value="1"/>
</dbReference>
<feature type="chain" id="PRO_5046138476" description="Peptidase S1 domain-containing protein" evidence="4">
    <location>
        <begin position="19"/>
        <end position="270"/>
    </location>
</feature>
<comment type="caution">
    <text evidence="6">The sequence shown here is derived from an EMBL/GenBank/DDBJ whole genome shotgun (WGS) entry which is preliminary data.</text>
</comment>
<dbReference type="InterPro" id="IPR043504">
    <property type="entry name" value="Peptidase_S1_PA_chymotrypsin"/>
</dbReference>
<keyword evidence="2" id="KW-0378">Hydrolase</keyword>
<evidence type="ECO:0000313" key="7">
    <source>
        <dbReference type="Proteomes" id="UP001642540"/>
    </source>
</evidence>
<evidence type="ECO:0000313" key="6">
    <source>
        <dbReference type="EMBL" id="CAL8136676.1"/>
    </source>
</evidence>
<keyword evidence="3" id="KW-0720">Serine protease</keyword>
<evidence type="ECO:0000256" key="2">
    <source>
        <dbReference type="ARBA" id="ARBA00022801"/>
    </source>
</evidence>
<dbReference type="PRINTS" id="PR00722">
    <property type="entry name" value="CHYMOTRYPSIN"/>
</dbReference>
<evidence type="ECO:0000256" key="1">
    <source>
        <dbReference type="ARBA" id="ARBA00022670"/>
    </source>
</evidence>
<dbReference type="CDD" id="cd00190">
    <property type="entry name" value="Tryp_SPc"/>
    <property type="match status" value="1"/>
</dbReference>
<sequence length="270" mass="29485">MKNFTLILISSFVTFVSSQNSQFPPIKGNEDDPLRIIGGSQVSEGQLPYQILLLNQGQLTCGGSFISVKGVHFVLTAAHCLQDVNNPSRYIVVAGEVDRTTTSGHEQRRFVTRIFVHRQYSAQSYANDIALLAINKPFEVNKYVAPISLPRQGQTTTGDVIVSGWGYTTAFGMVGARFLQQVRVSVINHRVCKKLYPFRRVLSSMICAGVLRGGMDSCNGDSGGPLRAVNGGYLAGIVSWGTICALPLQPGVYTQVSYFVNWIEQQASSL</sequence>
<dbReference type="InterPro" id="IPR018114">
    <property type="entry name" value="TRYPSIN_HIS"/>
</dbReference>
<evidence type="ECO:0000256" key="3">
    <source>
        <dbReference type="ARBA" id="ARBA00022825"/>
    </source>
</evidence>
<evidence type="ECO:0000256" key="4">
    <source>
        <dbReference type="SAM" id="SignalP"/>
    </source>
</evidence>
<dbReference type="EMBL" id="CAXLJM020000111">
    <property type="protein sequence ID" value="CAL8136676.1"/>
    <property type="molecule type" value="Genomic_DNA"/>
</dbReference>
<keyword evidence="4" id="KW-0732">Signal</keyword>
<dbReference type="SUPFAM" id="SSF50494">
    <property type="entry name" value="Trypsin-like serine proteases"/>
    <property type="match status" value="1"/>
</dbReference>
<dbReference type="InterPro" id="IPR001254">
    <property type="entry name" value="Trypsin_dom"/>
</dbReference>
<dbReference type="PANTHER" id="PTHR24264:SF54">
    <property type="entry name" value="PEPTIDASE S1 DOMAIN-CONTAINING PROTEIN"/>
    <property type="match status" value="1"/>
</dbReference>